<gene>
    <name evidence="2" type="ORF">CAMP_LOCUS15182</name>
</gene>
<accession>A0A9P1N624</accession>
<evidence type="ECO:0000313" key="2">
    <source>
        <dbReference type="EMBL" id="CAI5452545.1"/>
    </source>
</evidence>
<feature type="transmembrane region" description="Helical" evidence="1">
    <location>
        <begin position="251"/>
        <end position="274"/>
    </location>
</feature>
<comment type="caution">
    <text evidence="2">The sequence shown here is derived from an EMBL/GenBank/DDBJ whole genome shotgun (WGS) entry which is preliminary data.</text>
</comment>
<feature type="transmembrane region" description="Helical" evidence="1">
    <location>
        <begin position="197"/>
        <end position="217"/>
    </location>
</feature>
<organism evidence="2 3">
    <name type="scientific">Caenorhabditis angaria</name>
    <dbReference type="NCBI Taxonomy" id="860376"/>
    <lineage>
        <taxon>Eukaryota</taxon>
        <taxon>Metazoa</taxon>
        <taxon>Ecdysozoa</taxon>
        <taxon>Nematoda</taxon>
        <taxon>Chromadorea</taxon>
        <taxon>Rhabditida</taxon>
        <taxon>Rhabditina</taxon>
        <taxon>Rhabditomorpha</taxon>
        <taxon>Rhabditoidea</taxon>
        <taxon>Rhabditidae</taxon>
        <taxon>Peloderinae</taxon>
        <taxon>Caenorhabditis</taxon>
    </lineage>
</organism>
<feature type="transmembrane region" description="Helical" evidence="1">
    <location>
        <begin position="24"/>
        <end position="42"/>
    </location>
</feature>
<dbReference type="InterPro" id="IPR019422">
    <property type="entry name" value="7TM_GPCR_serpentine_rcpt_Srh"/>
</dbReference>
<keyword evidence="1" id="KW-1133">Transmembrane helix</keyword>
<sequence length="347" mass="39880">MFSPNETCHQGFIGFDIFLDLLKISSVLSNSIYIIGILALKLKCPETFRKYQTLLLIHTISNMFFENYLTIIWKFMLTPPWMSLCGFGLMFNYPAMSVGFFLVFLLSNAQTIIVLLEYRMKSVASFIPQKTLKISKALNYFYSLTQLLVFFSFIYSYEDFEDQRDYKLKIDKTDGPLPNFIFCDNCIVFNLDSSKTILFAISATFSTAIAASAQNLMSFASSHAISSNSSIFSSRTLVVQKSFLRSLFIQLGVHVLFLATPLLIFFGAFLLRLSMEKWQIFMHFLTICFYQHGSFSTLAMLLTNKQLKRSLKLFIKKLQRKLKLNSKTESGHNLQMTTTSLHIISKM</sequence>
<keyword evidence="1" id="KW-0812">Transmembrane</keyword>
<reference evidence="2" key="1">
    <citation type="submission" date="2022-11" db="EMBL/GenBank/DDBJ databases">
        <authorList>
            <person name="Kikuchi T."/>
        </authorList>
    </citation>
    <scope>NUCLEOTIDE SEQUENCE</scope>
    <source>
        <strain evidence="2">PS1010</strain>
    </source>
</reference>
<dbReference type="PANTHER" id="PTHR47405:SF2">
    <property type="entry name" value="SERPENTINE RECEPTOR, CLASS H"/>
    <property type="match status" value="1"/>
</dbReference>
<name>A0A9P1N624_9PELO</name>
<dbReference type="Pfam" id="PF10318">
    <property type="entry name" value="7TM_GPCR_Srh"/>
    <property type="match status" value="1"/>
</dbReference>
<dbReference type="PANTHER" id="PTHR47405">
    <property type="entry name" value="SERPENTINE RECEPTOR, CLASS H-RELATED"/>
    <property type="match status" value="1"/>
</dbReference>
<feature type="transmembrane region" description="Helical" evidence="1">
    <location>
        <begin position="54"/>
        <end position="73"/>
    </location>
</feature>
<protein>
    <recommendedName>
        <fullName evidence="4">Serpentine Receptor, class H</fullName>
    </recommendedName>
</protein>
<evidence type="ECO:0008006" key="4">
    <source>
        <dbReference type="Google" id="ProtNLM"/>
    </source>
</evidence>
<dbReference type="AlphaFoldDB" id="A0A9P1N624"/>
<evidence type="ECO:0000313" key="3">
    <source>
        <dbReference type="Proteomes" id="UP001152747"/>
    </source>
</evidence>
<keyword evidence="3" id="KW-1185">Reference proteome</keyword>
<evidence type="ECO:0000256" key="1">
    <source>
        <dbReference type="SAM" id="Phobius"/>
    </source>
</evidence>
<feature type="transmembrane region" description="Helical" evidence="1">
    <location>
        <begin position="137"/>
        <end position="157"/>
    </location>
</feature>
<feature type="transmembrane region" description="Helical" evidence="1">
    <location>
        <begin position="280"/>
        <end position="302"/>
    </location>
</feature>
<proteinExistence type="predicted"/>
<dbReference type="EMBL" id="CANHGI010000005">
    <property type="protein sequence ID" value="CAI5452545.1"/>
    <property type="molecule type" value="Genomic_DNA"/>
</dbReference>
<dbReference type="Proteomes" id="UP001152747">
    <property type="component" value="Unassembled WGS sequence"/>
</dbReference>
<keyword evidence="1" id="KW-0472">Membrane</keyword>
<feature type="transmembrane region" description="Helical" evidence="1">
    <location>
        <begin position="93"/>
        <end position="116"/>
    </location>
</feature>